<name>A0A182NCW8_9DIPT</name>
<reference evidence="6" key="2">
    <citation type="submission" date="2020-05" db="UniProtKB">
        <authorList>
            <consortium name="EnsemblMetazoa"/>
        </authorList>
    </citation>
    <scope>IDENTIFICATION</scope>
    <source>
        <strain evidence="6">WRAIR2</strain>
    </source>
</reference>
<feature type="region of interest" description="Disordered" evidence="4">
    <location>
        <begin position="231"/>
        <end position="254"/>
    </location>
</feature>
<reference evidence="7" key="1">
    <citation type="submission" date="2013-03" db="EMBL/GenBank/DDBJ databases">
        <title>The Genome Sequence of Anopheles dirus WRAIR2.</title>
        <authorList>
            <consortium name="The Broad Institute Genomics Platform"/>
            <person name="Neafsey D.E."/>
            <person name="Walton C."/>
            <person name="Walker B."/>
            <person name="Young S.K."/>
            <person name="Zeng Q."/>
            <person name="Gargeya S."/>
            <person name="Fitzgerald M."/>
            <person name="Haas B."/>
            <person name="Abouelleil A."/>
            <person name="Allen A.W."/>
            <person name="Alvarado L."/>
            <person name="Arachchi H.M."/>
            <person name="Berlin A.M."/>
            <person name="Chapman S.B."/>
            <person name="Gainer-Dewar J."/>
            <person name="Goldberg J."/>
            <person name="Griggs A."/>
            <person name="Gujja S."/>
            <person name="Hansen M."/>
            <person name="Howarth C."/>
            <person name="Imamovic A."/>
            <person name="Ireland A."/>
            <person name="Larimer J."/>
            <person name="McCowan C."/>
            <person name="Murphy C."/>
            <person name="Pearson M."/>
            <person name="Poon T.W."/>
            <person name="Priest M."/>
            <person name="Roberts A."/>
            <person name="Saif S."/>
            <person name="Shea T."/>
            <person name="Sisk P."/>
            <person name="Sykes S."/>
            <person name="Wortman J."/>
            <person name="Nusbaum C."/>
            <person name="Birren B."/>
        </authorList>
    </citation>
    <scope>NUCLEOTIDE SEQUENCE [LARGE SCALE GENOMIC DNA]</scope>
    <source>
        <strain evidence="7">WRAIR2</strain>
    </source>
</reference>
<evidence type="ECO:0000256" key="1">
    <source>
        <dbReference type="ARBA" id="ARBA00006499"/>
    </source>
</evidence>
<dbReference type="SUPFAM" id="SSF53474">
    <property type="entry name" value="alpha/beta-Hydrolases"/>
    <property type="match status" value="1"/>
</dbReference>
<dbReference type="VEuPathDB" id="VectorBase:ADIR005482"/>
<feature type="domain" description="Phospholipase/carboxylesterase/thioesterase" evidence="5">
    <location>
        <begin position="11"/>
        <end position="225"/>
    </location>
</feature>
<dbReference type="InterPro" id="IPR029058">
    <property type="entry name" value="AB_hydrolase_fold"/>
</dbReference>
<keyword evidence="7" id="KW-1185">Reference proteome</keyword>
<comment type="similarity">
    <text evidence="1">Belongs to the AB hydrolase superfamily. AB hydrolase 2 family.</text>
</comment>
<dbReference type="EC" id="3.1.2.22" evidence="2"/>
<dbReference type="FunFam" id="3.40.50.1820:FF:000234">
    <property type="entry name" value="GG17261"/>
    <property type="match status" value="1"/>
</dbReference>
<dbReference type="InterPro" id="IPR050565">
    <property type="entry name" value="LYPA1-2/EST-like"/>
</dbReference>
<accession>A0A182NCW8</accession>
<dbReference type="Proteomes" id="UP000075884">
    <property type="component" value="Unassembled WGS sequence"/>
</dbReference>
<dbReference type="AlphaFoldDB" id="A0A182NCW8"/>
<dbReference type="Gene3D" id="3.40.50.1820">
    <property type="entry name" value="alpha/beta hydrolase"/>
    <property type="match status" value="1"/>
</dbReference>
<protein>
    <recommendedName>
        <fullName evidence="2">palmitoyl-protein hydrolase</fullName>
        <ecNumber evidence="2">3.1.2.22</ecNumber>
    </recommendedName>
</protein>
<dbReference type="GO" id="GO:0005737">
    <property type="term" value="C:cytoplasm"/>
    <property type="evidence" value="ECO:0007669"/>
    <property type="project" value="TreeGrafter"/>
</dbReference>
<evidence type="ECO:0000256" key="3">
    <source>
        <dbReference type="ARBA" id="ARBA00022801"/>
    </source>
</evidence>
<feature type="compositionally biased region" description="Basic and acidic residues" evidence="4">
    <location>
        <begin position="231"/>
        <end position="244"/>
    </location>
</feature>
<evidence type="ECO:0000256" key="4">
    <source>
        <dbReference type="SAM" id="MobiDB-lite"/>
    </source>
</evidence>
<dbReference type="STRING" id="7168.A0A182NCW8"/>
<dbReference type="Pfam" id="PF02230">
    <property type="entry name" value="Abhydrolase_2"/>
    <property type="match status" value="1"/>
</dbReference>
<dbReference type="InterPro" id="IPR003140">
    <property type="entry name" value="PLipase/COase/thioEstase"/>
</dbReference>
<evidence type="ECO:0000259" key="5">
    <source>
        <dbReference type="Pfam" id="PF02230"/>
    </source>
</evidence>
<keyword evidence="3" id="KW-0378">Hydrolase</keyword>
<evidence type="ECO:0000256" key="2">
    <source>
        <dbReference type="ARBA" id="ARBA00012423"/>
    </source>
</evidence>
<dbReference type="PANTHER" id="PTHR10655">
    <property type="entry name" value="LYSOPHOSPHOLIPASE-RELATED"/>
    <property type="match status" value="1"/>
</dbReference>
<proteinExistence type="inferred from homology"/>
<evidence type="ECO:0000313" key="6">
    <source>
        <dbReference type="EnsemblMetazoa" id="ADIR005482-PA"/>
    </source>
</evidence>
<dbReference type="GO" id="GO:0052689">
    <property type="term" value="F:carboxylic ester hydrolase activity"/>
    <property type="evidence" value="ECO:0007669"/>
    <property type="project" value="TreeGrafter"/>
</dbReference>
<dbReference type="EnsemblMetazoa" id="ADIR005482-RA">
    <property type="protein sequence ID" value="ADIR005482-PA"/>
    <property type="gene ID" value="ADIR005482"/>
</dbReference>
<dbReference type="PANTHER" id="PTHR10655:SF17">
    <property type="entry name" value="LYSOPHOSPHOLIPASE-LIKE PROTEIN 1"/>
    <property type="match status" value="1"/>
</dbReference>
<organism evidence="6 7">
    <name type="scientific">Anopheles dirus</name>
    <dbReference type="NCBI Taxonomy" id="7168"/>
    <lineage>
        <taxon>Eukaryota</taxon>
        <taxon>Metazoa</taxon>
        <taxon>Ecdysozoa</taxon>
        <taxon>Arthropoda</taxon>
        <taxon>Hexapoda</taxon>
        <taxon>Insecta</taxon>
        <taxon>Pterygota</taxon>
        <taxon>Neoptera</taxon>
        <taxon>Endopterygota</taxon>
        <taxon>Diptera</taxon>
        <taxon>Nematocera</taxon>
        <taxon>Culicoidea</taxon>
        <taxon>Culicidae</taxon>
        <taxon>Anophelinae</taxon>
        <taxon>Anopheles</taxon>
    </lineage>
</organism>
<sequence length="254" mass="28126">MRLIEKVFNPTGKKHAGTLIFLHGSGDTGNGLTEWIRFLLGKDLEFPHIKVIIPTAPVQPYTPMGGENSNVWFNRKRIEMDCPEIRTSLASIYDTVNEMLVRELAAGVPLNRIVVGGFSMGGALALHAGYHLNRDLGGVFAISSFLNTGSIVYDSLGCVAPEEHLPELLMMHGERDTLVPLEWGQTAFDELAKLGVRGQFVPHRSAMHEIKKDQLLRVIDFVQKIIPEPVHELTPEPTKPDTTKATKTVKKGKL</sequence>
<dbReference type="GO" id="GO:0008474">
    <property type="term" value="F:palmitoyl-(protein) hydrolase activity"/>
    <property type="evidence" value="ECO:0007669"/>
    <property type="project" value="UniProtKB-EC"/>
</dbReference>
<evidence type="ECO:0000313" key="7">
    <source>
        <dbReference type="Proteomes" id="UP000075884"/>
    </source>
</evidence>